<keyword evidence="1 2" id="KW-0732">Signal</keyword>
<feature type="domain" description="FAS1" evidence="3">
    <location>
        <begin position="34"/>
        <end position="186"/>
    </location>
</feature>
<dbReference type="PROSITE" id="PS50213">
    <property type="entry name" value="FAS1"/>
    <property type="match status" value="1"/>
</dbReference>
<dbReference type="Gene3D" id="2.30.180.10">
    <property type="entry name" value="FAS1 domain"/>
    <property type="match status" value="1"/>
</dbReference>
<dbReference type="EMBL" id="JARJCN010000022">
    <property type="protein sequence ID" value="KAJ7090356.1"/>
    <property type="molecule type" value="Genomic_DNA"/>
</dbReference>
<name>A0AAD6U9J0_9AGAR</name>
<organism evidence="4 5">
    <name type="scientific">Mycena belliarum</name>
    <dbReference type="NCBI Taxonomy" id="1033014"/>
    <lineage>
        <taxon>Eukaryota</taxon>
        <taxon>Fungi</taxon>
        <taxon>Dikarya</taxon>
        <taxon>Basidiomycota</taxon>
        <taxon>Agaricomycotina</taxon>
        <taxon>Agaricomycetes</taxon>
        <taxon>Agaricomycetidae</taxon>
        <taxon>Agaricales</taxon>
        <taxon>Marasmiineae</taxon>
        <taxon>Mycenaceae</taxon>
        <taxon>Mycena</taxon>
    </lineage>
</organism>
<dbReference type="InterPro" id="IPR000782">
    <property type="entry name" value="FAS1_domain"/>
</dbReference>
<evidence type="ECO:0000256" key="1">
    <source>
        <dbReference type="ARBA" id="ARBA00022729"/>
    </source>
</evidence>
<dbReference type="PANTHER" id="PTHR28156:SF1">
    <property type="entry name" value="FAS1 DOMAIN-CONTAINING PROTEIN YDR262W"/>
    <property type="match status" value="1"/>
</dbReference>
<dbReference type="SUPFAM" id="SSF82153">
    <property type="entry name" value="FAS1 domain"/>
    <property type="match status" value="1"/>
</dbReference>
<proteinExistence type="predicted"/>
<evidence type="ECO:0000313" key="4">
    <source>
        <dbReference type="EMBL" id="KAJ7090356.1"/>
    </source>
</evidence>
<feature type="signal peptide" evidence="2">
    <location>
        <begin position="1"/>
        <end position="18"/>
    </location>
</feature>
<evidence type="ECO:0000256" key="2">
    <source>
        <dbReference type="SAM" id="SignalP"/>
    </source>
</evidence>
<dbReference type="InterPro" id="IPR040200">
    <property type="entry name" value="Mug57-like"/>
</dbReference>
<gene>
    <name evidence="4" type="ORF">B0H15DRAFT_922498</name>
</gene>
<protein>
    <recommendedName>
        <fullName evidence="3">FAS1 domain-containing protein</fullName>
    </recommendedName>
</protein>
<comment type="caution">
    <text evidence="4">The sequence shown here is derived from an EMBL/GenBank/DDBJ whole genome shotgun (WGS) entry which is preliminary data.</text>
</comment>
<evidence type="ECO:0000313" key="5">
    <source>
        <dbReference type="Proteomes" id="UP001222325"/>
    </source>
</evidence>
<accession>A0AAD6U9J0</accession>
<evidence type="ECO:0000259" key="3">
    <source>
        <dbReference type="PROSITE" id="PS50213"/>
    </source>
</evidence>
<reference evidence="4" key="1">
    <citation type="submission" date="2023-03" db="EMBL/GenBank/DDBJ databases">
        <title>Massive genome expansion in bonnet fungi (Mycena s.s.) driven by repeated elements and novel gene families across ecological guilds.</title>
        <authorList>
            <consortium name="Lawrence Berkeley National Laboratory"/>
            <person name="Harder C.B."/>
            <person name="Miyauchi S."/>
            <person name="Viragh M."/>
            <person name="Kuo A."/>
            <person name="Thoen E."/>
            <person name="Andreopoulos B."/>
            <person name="Lu D."/>
            <person name="Skrede I."/>
            <person name="Drula E."/>
            <person name="Henrissat B."/>
            <person name="Morin E."/>
            <person name="Kohler A."/>
            <person name="Barry K."/>
            <person name="LaButti K."/>
            <person name="Morin E."/>
            <person name="Salamov A."/>
            <person name="Lipzen A."/>
            <person name="Mereny Z."/>
            <person name="Hegedus B."/>
            <person name="Baldrian P."/>
            <person name="Stursova M."/>
            <person name="Weitz H."/>
            <person name="Taylor A."/>
            <person name="Grigoriev I.V."/>
            <person name="Nagy L.G."/>
            <person name="Martin F."/>
            <person name="Kauserud H."/>
        </authorList>
    </citation>
    <scope>NUCLEOTIDE SEQUENCE</scope>
    <source>
        <strain evidence="4">CBHHK173m</strain>
    </source>
</reference>
<dbReference type="Pfam" id="PF02469">
    <property type="entry name" value="Fasciclin"/>
    <property type="match status" value="1"/>
</dbReference>
<dbReference type="InterPro" id="IPR036378">
    <property type="entry name" value="FAS1_dom_sf"/>
</dbReference>
<dbReference type="AlphaFoldDB" id="A0AAD6U9J0"/>
<dbReference type="Proteomes" id="UP001222325">
    <property type="component" value="Unassembled WGS sequence"/>
</dbReference>
<dbReference type="PANTHER" id="PTHR28156">
    <property type="entry name" value="FAS1 DOMAIN-CONTAINING PROTEIN YDR262W"/>
    <property type="match status" value="1"/>
</dbReference>
<keyword evidence="5" id="KW-1185">Reference proteome</keyword>
<sequence>MRLQLCSILALPLLRVFAQEQLVMAEPVIQQSMQPTLADLLTIEPSTSIFYSYARELTSSNMFSNSEAGPVTLLVPTNKAVMALSRKPHQGPVPVDTGVVITEQELDARSKENVERWVSAHIIPQSPITFDQTYPTLLGGKSITFKLTKKGTDAPEWSRAVIGGNIRITGQREASNGVLLFIDGTISLE</sequence>
<feature type="chain" id="PRO_5042173198" description="FAS1 domain-containing protein" evidence="2">
    <location>
        <begin position="19"/>
        <end position="189"/>
    </location>
</feature>